<dbReference type="EMBL" id="MLIQ01000049">
    <property type="protein sequence ID" value="OHU46076.1"/>
    <property type="molecule type" value="Genomic_DNA"/>
</dbReference>
<dbReference type="AlphaFoldDB" id="A0A1S1LBN3"/>
<gene>
    <name evidence="2" type="ORF">BKG82_28115</name>
</gene>
<name>A0A1S1LBN3_MYCCH</name>
<comment type="caution">
    <text evidence="2">The sequence shown here is derived from an EMBL/GenBank/DDBJ whole genome shotgun (WGS) entry which is preliminary data.</text>
</comment>
<proteinExistence type="predicted"/>
<feature type="transmembrane region" description="Helical" evidence="1">
    <location>
        <begin position="6"/>
        <end position="25"/>
    </location>
</feature>
<evidence type="ECO:0000256" key="1">
    <source>
        <dbReference type="SAM" id="Phobius"/>
    </source>
</evidence>
<dbReference type="Proteomes" id="UP000180043">
    <property type="component" value="Unassembled WGS sequence"/>
</dbReference>
<accession>A0A1S1LBN3</accession>
<sequence length="124" mass="12932">MGAIVSAIVGCAFAIAAMALGRNVFRRAWQAAAAGGDEPELRHAAVALGLLLAGAAFAPWSWWARFGESGLTDAVATLTVVRVILLTVGLPYAVGAVWASAVAMEIRAWRTTRRPVAVGGDDER</sequence>
<feature type="transmembrane region" description="Helical" evidence="1">
    <location>
        <begin position="83"/>
        <end position="104"/>
    </location>
</feature>
<feature type="transmembrane region" description="Helical" evidence="1">
    <location>
        <begin position="45"/>
        <end position="63"/>
    </location>
</feature>
<evidence type="ECO:0000313" key="2">
    <source>
        <dbReference type="EMBL" id="OHU46076.1"/>
    </source>
</evidence>
<protein>
    <submittedName>
        <fullName evidence="2">Uncharacterized protein</fullName>
    </submittedName>
</protein>
<organism evidence="2 3">
    <name type="scientific">Mycobacteroides chelonae</name>
    <name type="common">Mycobacterium chelonae</name>
    <dbReference type="NCBI Taxonomy" id="1774"/>
    <lineage>
        <taxon>Bacteria</taxon>
        <taxon>Bacillati</taxon>
        <taxon>Actinomycetota</taxon>
        <taxon>Actinomycetes</taxon>
        <taxon>Mycobacteriales</taxon>
        <taxon>Mycobacteriaceae</taxon>
        <taxon>Mycobacteroides</taxon>
    </lineage>
</organism>
<reference evidence="2 3" key="1">
    <citation type="submission" date="2016-10" db="EMBL/GenBank/DDBJ databases">
        <title>Evaluation of Human, Veterinary and Environmental Mycobacterium chelonae Isolates by Core Genome Phylogenomic Analysis, Targeted Gene Comparison, and Anti-microbial Susceptibility Patterns: A Tale of Mistaken Identities.</title>
        <authorList>
            <person name="Fogelson S.B."/>
            <person name="Camus A.C."/>
            <person name="Lorenz W."/>
            <person name="Vasireddy R."/>
            <person name="Vasireddy S."/>
            <person name="Smith T."/>
            <person name="Brown-Elliott B.A."/>
            <person name="Wallace R.J.Jr."/>
            <person name="Hasan N.A."/>
            <person name="Reischl U."/>
            <person name="Sanchez S."/>
        </authorList>
    </citation>
    <scope>NUCLEOTIDE SEQUENCE [LARGE SCALE GENOMIC DNA]</scope>
    <source>
        <strain evidence="2 3">15515</strain>
    </source>
</reference>
<keyword evidence="1" id="KW-1133">Transmembrane helix</keyword>
<evidence type="ECO:0000313" key="3">
    <source>
        <dbReference type="Proteomes" id="UP000180043"/>
    </source>
</evidence>
<keyword evidence="1" id="KW-0812">Transmembrane</keyword>
<keyword evidence="1" id="KW-0472">Membrane</keyword>